<dbReference type="InterPro" id="IPR041102">
    <property type="entry name" value="UvrA_inter"/>
</dbReference>
<dbReference type="Proteomes" id="UP000177451">
    <property type="component" value="Unassembled WGS sequence"/>
</dbReference>
<evidence type="ECO:0000256" key="9">
    <source>
        <dbReference type="ARBA" id="ARBA00022833"/>
    </source>
</evidence>
<dbReference type="Pfam" id="PF00005">
    <property type="entry name" value="ABC_tran"/>
    <property type="match status" value="1"/>
</dbReference>
<dbReference type="Gene3D" id="3.30.1490.20">
    <property type="entry name" value="ATP-grasp fold, A domain"/>
    <property type="match status" value="1"/>
</dbReference>
<evidence type="ECO:0000256" key="14">
    <source>
        <dbReference type="ARBA" id="ARBA00038000"/>
    </source>
</evidence>
<dbReference type="GO" id="GO:0003677">
    <property type="term" value="F:DNA binding"/>
    <property type="evidence" value="ECO:0007669"/>
    <property type="project" value="UniProtKB-KW"/>
</dbReference>
<dbReference type="GO" id="GO:0008270">
    <property type="term" value="F:zinc ion binding"/>
    <property type="evidence" value="ECO:0007669"/>
    <property type="project" value="UniProtKB-KW"/>
</dbReference>
<dbReference type="Gene3D" id="1.10.8.280">
    <property type="entry name" value="ABC transporter ATPase domain-like"/>
    <property type="match status" value="1"/>
</dbReference>
<name>A0A1F5VNN4_9BACT</name>
<dbReference type="GO" id="GO:0009380">
    <property type="term" value="C:excinuclease repair complex"/>
    <property type="evidence" value="ECO:0007669"/>
    <property type="project" value="InterPro"/>
</dbReference>
<evidence type="ECO:0000256" key="4">
    <source>
        <dbReference type="ARBA" id="ARBA00022737"/>
    </source>
</evidence>
<gene>
    <name evidence="18" type="ORF">A2Z53_01455</name>
</gene>
<evidence type="ECO:0000256" key="11">
    <source>
        <dbReference type="ARBA" id="ARBA00022881"/>
    </source>
</evidence>
<dbReference type="GO" id="GO:0004518">
    <property type="term" value="F:nuclease activity"/>
    <property type="evidence" value="ECO:0007669"/>
    <property type="project" value="UniProtKB-KW"/>
</dbReference>
<dbReference type="Gene3D" id="1.20.1580.10">
    <property type="entry name" value="ABC transporter ATPase like domain"/>
    <property type="match status" value="2"/>
</dbReference>
<dbReference type="InterPro" id="IPR041552">
    <property type="entry name" value="UvrA_DNA-bd"/>
</dbReference>
<dbReference type="InterPro" id="IPR003593">
    <property type="entry name" value="AAA+_ATPase"/>
</dbReference>
<evidence type="ECO:0000256" key="12">
    <source>
        <dbReference type="ARBA" id="ARBA00023125"/>
    </source>
</evidence>
<dbReference type="PROSITE" id="PS50893">
    <property type="entry name" value="ABC_TRANSPORTER_2"/>
    <property type="match status" value="1"/>
</dbReference>
<dbReference type="InterPro" id="IPR017871">
    <property type="entry name" value="ABC_transporter-like_CS"/>
</dbReference>
<accession>A0A1F5VNN4</accession>
<feature type="domain" description="ABC transporter" evidence="17">
    <location>
        <begin position="622"/>
        <end position="950"/>
    </location>
</feature>
<evidence type="ECO:0000256" key="2">
    <source>
        <dbReference type="ARBA" id="ARBA00022490"/>
    </source>
</evidence>
<evidence type="ECO:0000256" key="8">
    <source>
        <dbReference type="ARBA" id="ARBA00022771"/>
    </source>
</evidence>
<keyword evidence="6" id="KW-0227">DNA damage</keyword>
<dbReference type="InterPro" id="IPR013815">
    <property type="entry name" value="ATP_grasp_subdomain_1"/>
</dbReference>
<keyword evidence="9" id="KW-0862">Zinc</keyword>
<proteinExistence type="inferred from homology"/>
<evidence type="ECO:0000256" key="13">
    <source>
        <dbReference type="ARBA" id="ARBA00023204"/>
    </source>
</evidence>
<evidence type="ECO:0000256" key="15">
    <source>
        <dbReference type="ARBA" id="ARBA00039316"/>
    </source>
</evidence>
<dbReference type="GO" id="GO:0005524">
    <property type="term" value="F:ATP binding"/>
    <property type="evidence" value="ECO:0007669"/>
    <property type="project" value="UniProtKB-KW"/>
</dbReference>
<evidence type="ECO:0000259" key="17">
    <source>
        <dbReference type="PROSITE" id="PS50893"/>
    </source>
</evidence>
<evidence type="ECO:0000256" key="6">
    <source>
        <dbReference type="ARBA" id="ARBA00022763"/>
    </source>
</evidence>
<dbReference type="Pfam" id="PF17760">
    <property type="entry name" value="UvrA_inter"/>
    <property type="match status" value="1"/>
</dbReference>
<reference evidence="18 19" key="1">
    <citation type="journal article" date="2016" name="Nat. Commun.">
        <title>Thousands of microbial genomes shed light on interconnected biogeochemical processes in an aquifer system.</title>
        <authorList>
            <person name="Anantharaman K."/>
            <person name="Brown C.T."/>
            <person name="Hug L.A."/>
            <person name="Sharon I."/>
            <person name="Castelle C.J."/>
            <person name="Probst A.J."/>
            <person name="Thomas B.C."/>
            <person name="Singh A."/>
            <person name="Wilkins M.J."/>
            <person name="Karaoz U."/>
            <person name="Brodie E.L."/>
            <person name="Williams K.H."/>
            <person name="Hubbard S.S."/>
            <person name="Banfield J.F."/>
        </authorList>
    </citation>
    <scope>NUCLEOTIDE SEQUENCE [LARGE SCALE GENOMIC DNA]</scope>
</reference>
<evidence type="ECO:0000313" key="18">
    <source>
        <dbReference type="EMBL" id="OGF65029.1"/>
    </source>
</evidence>
<dbReference type="GO" id="GO:0005737">
    <property type="term" value="C:cytoplasm"/>
    <property type="evidence" value="ECO:0007669"/>
    <property type="project" value="UniProtKB-SubCell"/>
</dbReference>
<dbReference type="InterPro" id="IPR027417">
    <property type="entry name" value="P-loop_NTPase"/>
</dbReference>
<evidence type="ECO:0000256" key="7">
    <source>
        <dbReference type="ARBA" id="ARBA00022769"/>
    </source>
</evidence>
<dbReference type="PANTHER" id="PTHR43152">
    <property type="entry name" value="UVRABC SYSTEM PROTEIN A"/>
    <property type="match status" value="1"/>
</dbReference>
<dbReference type="GO" id="GO:0016887">
    <property type="term" value="F:ATP hydrolysis activity"/>
    <property type="evidence" value="ECO:0007669"/>
    <property type="project" value="InterPro"/>
</dbReference>
<dbReference type="NCBIfam" id="NF001503">
    <property type="entry name" value="PRK00349.1"/>
    <property type="match status" value="1"/>
</dbReference>
<keyword evidence="7" id="KW-0228">DNA excision</keyword>
<organism evidence="18 19">
    <name type="scientific">Candidatus Giovannonibacteria bacterium RIFCSPHIGHO2_02_42_15</name>
    <dbReference type="NCBI Taxonomy" id="1798329"/>
    <lineage>
        <taxon>Bacteria</taxon>
        <taxon>Candidatus Giovannoniibacteriota</taxon>
    </lineage>
</organism>
<dbReference type="AlphaFoldDB" id="A0A1F5VNN4"/>
<keyword evidence="2" id="KW-0963">Cytoplasm</keyword>
<comment type="caution">
    <text evidence="18">The sequence shown here is derived from an EMBL/GenBank/DDBJ whole genome shotgun (WGS) entry which is preliminary data.</text>
</comment>
<dbReference type="EMBL" id="MFHH01000026">
    <property type="protein sequence ID" value="OGF65029.1"/>
    <property type="molecule type" value="Genomic_DNA"/>
</dbReference>
<evidence type="ECO:0000256" key="1">
    <source>
        <dbReference type="ARBA" id="ARBA00004496"/>
    </source>
</evidence>
<evidence type="ECO:0000256" key="10">
    <source>
        <dbReference type="ARBA" id="ARBA00022840"/>
    </source>
</evidence>
<dbReference type="GO" id="GO:0006289">
    <property type="term" value="P:nucleotide-excision repair"/>
    <property type="evidence" value="ECO:0007669"/>
    <property type="project" value="InterPro"/>
</dbReference>
<dbReference type="Pfam" id="PF17755">
    <property type="entry name" value="UvrA_DNA-bind"/>
    <property type="match status" value="1"/>
</dbReference>
<dbReference type="CDD" id="cd03271">
    <property type="entry name" value="ABC_UvrA_II"/>
    <property type="match status" value="1"/>
</dbReference>
<comment type="similarity">
    <text evidence="14">Belongs to the ABC transporter superfamily. UvrA family.</text>
</comment>
<keyword evidence="11" id="KW-0267">Excision nuclease</keyword>
<keyword evidence="8" id="KW-0863">Zinc-finger</keyword>
<dbReference type="SMART" id="SM00382">
    <property type="entry name" value="AAA"/>
    <property type="match status" value="1"/>
</dbReference>
<dbReference type="PROSITE" id="PS00211">
    <property type="entry name" value="ABC_TRANSPORTER_1"/>
    <property type="match status" value="2"/>
</dbReference>
<evidence type="ECO:0000256" key="3">
    <source>
        <dbReference type="ARBA" id="ARBA00022723"/>
    </source>
</evidence>
<dbReference type="SUPFAM" id="SSF52540">
    <property type="entry name" value="P-loop containing nucleoside triphosphate hydrolases"/>
    <property type="match status" value="2"/>
</dbReference>
<dbReference type="InterPro" id="IPR004602">
    <property type="entry name" value="UvrA"/>
</dbReference>
<keyword evidence="3" id="KW-0479">Metal-binding</keyword>
<dbReference type="NCBIfam" id="TIGR00630">
    <property type="entry name" value="uvra"/>
    <property type="match status" value="1"/>
</dbReference>
<evidence type="ECO:0000313" key="19">
    <source>
        <dbReference type="Proteomes" id="UP000177451"/>
    </source>
</evidence>
<sequence>MAIPSKDFIHIRGAKVHNLKNINVDIPKNKLVVITGLSGSGKSSLAFDTIYAEAERRFVESLSSYARQFLGLAEKPDVDEISGLSPAIAIDQRSVSKNPRSTVGTITEIYDYLRILFSRTGEAHCPECGRKVEKQSVDQMTRKIFNFPKGSSILILGPIIRSKKGEHKRELQILAREGFLRVRLDGVLMRIDEALEVSLDPRKKHSLEVVVDRLMFDEEAERARLVDSLEAALKKGKGIAVVAIEKKTTVGIEYEDHLFSEHLACIVCERSIPPIEPRLFSFNSPYGACQKCTGIGHTLTVDPNLVMPNKNLTLDEGAILPWARASHRVGRQSWYWYMLLELSQKYAFSLSVPVKELPKKITDIILYGDRTDAEIGGYEGVIGNLERRWKETESDWTRSEIERYMSFEPCTDCKGKRLKPEALAVLIDGKNIAEIAAMSSENALAFVKKLSENFARKKEMEKISGPLLKEISMRLKFLTDVGLEYLALDRTSTTLAGGEAQRVRLATQIGSGLSGVIYVLDEPSIGLHARDHSRLIQTLKKLRDYGNTILVVEHDRETMKESDWIIDLGPGAGKHGGKIIFEGAYKDLLKSKTLTGEYLSGKKQVYAPASEARNPKVSSSTVNTSSLEVLGASEHNLKNINLKIPLGKFVAIAGVSGSGKSTVVNDILAKALLKYFYGSRENPGAHREIKGIENLDKVVVVDQSPIGRTPRSNPATYTGAFAFIREIFSKTREARSRGYKAGRFSFNVKGGRCEVCEGQGVKKIEMYFLPDIYVECEECQGTRYNKEALAIEYNGLNISQVLSLSIEEAVAFFENIPQIKTRIETLNEVGLGYMKLGQSATTLSGGEAQRVKLATELAKKGTGKTLYILDEPTTGLHFEDIRKLLVVLRALVEKGNSVLVIEHNLDVLKNADWIIELGPEGGDKGGHLIAEGTPEEIAKTKNSITGEWLKKN</sequence>
<dbReference type="PANTHER" id="PTHR43152:SF3">
    <property type="entry name" value="UVRABC SYSTEM PROTEIN A"/>
    <property type="match status" value="1"/>
</dbReference>
<protein>
    <recommendedName>
        <fullName evidence="15">UvrABC system protein A</fullName>
    </recommendedName>
    <alternativeName>
        <fullName evidence="16">Excinuclease ABC subunit A</fullName>
    </alternativeName>
</protein>
<evidence type="ECO:0000256" key="16">
    <source>
        <dbReference type="ARBA" id="ARBA00042156"/>
    </source>
</evidence>
<keyword evidence="13" id="KW-0234">DNA repair</keyword>
<keyword evidence="5" id="KW-0547">Nucleotide-binding</keyword>
<keyword evidence="4" id="KW-0677">Repeat</keyword>
<dbReference type="InterPro" id="IPR003439">
    <property type="entry name" value="ABC_transporter-like_ATP-bd"/>
</dbReference>
<dbReference type="Gene3D" id="3.40.50.300">
    <property type="entry name" value="P-loop containing nucleotide triphosphate hydrolases"/>
    <property type="match status" value="2"/>
</dbReference>
<evidence type="ECO:0000256" key="5">
    <source>
        <dbReference type="ARBA" id="ARBA00022741"/>
    </source>
</evidence>
<keyword evidence="10" id="KW-0067">ATP-binding</keyword>
<keyword evidence="12" id="KW-0238">DNA-binding</keyword>
<comment type="subcellular location">
    <subcellularLocation>
        <location evidence="1">Cytoplasm</location>
    </subcellularLocation>
</comment>